<keyword evidence="1" id="KW-1133">Transmembrane helix</keyword>
<evidence type="ECO:0000256" key="1">
    <source>
        <dbReference type="SAM" id="Phobius"/>
    </source>
</evidence>
<reference evidence="2 3" key="1">
    <citation type="submission" date="2020-10" db="EMBL/GenBank/DDBJ databases">
        <title>Plant Genome Project.</title>
        <authorList>
            <person name="Zhang R.-G."/>
        </authorList>
    </citation>
    <scope>NUCLEOTIDE SEQUENCE [LARGE SCALE GENOMIC DNA]</scope>
    <source>
        <strain evidence="2">FAFU-HL-1</strain>
        <tissue evidence="2">Leaf</tissue>
    </source>
</reference>
<keyword evidence="1" id="KW-0472">Membrane</keyword>
<dbReference type="EMBL" id="JADGMS010000001">
    <property type="protein sequence ID" value="KAF9689628.1"/>
    <property type="molecule type" value="Genomic_DNA"/>
</dbReference>
<evidence type="ECO:0000313" key="2">
    <source>
        <dbReference type="EMBL" id="KAF9689628.1"/>
    </source>
</evidence>
<dbReference type="Proteomes" id="UP000657918">
    <property type="component" value="Unassembled WGS sequence"/>
</dbReference>
<keyword evidence="3" id="KW-1185">Reference proteome</keyword>
<gene>
    <name evidence="2" type="ORF">SADUNF_Sadunf01G0112100</name>
</gene>
<name>A0A835TN47_9ROSI</name>
<dbReference type="OrthoDB" id="10452863at2759"/>
<comment type="caution">
    <text evidence="2">The sequence shown here is derived from an EMBL/GenBank/DDBJ whole genome shotgun (WGS) entry which is preliminary data.</text>
</comment>
<evidence type="ECO:0000313" key="3">
    <source>
        <dbReference type="Proteomes" id="UP000657918"/>
    </source>
</evidence>
<organism evidence="2 3">
    <name type="scientific">Salix dunnii</name>
    <dbReference type="NCBI Taxonomy" id="1413687"/>
    <lineage>
        <taxon>Eukaryota</taxon>
        <taxon>Viridiplantae</taxon>
        <taxon>Streptophyta</taxon>
        <taxon>Embryophyta</taxon>
        <taxon>Tracheophyta</taxon>
        <taxon>Spermatophyta</taxon>
        <taxon>Magnoliopsida</taxon>
        <taxon>eudicotyledons</taxon>
        <taxon>Gunneridae</taxon>
        <taxon>Pentapetalae</taxon>
        <taxon>rosids</taxon>
        <taxon>fabids</taxon>
        <taxon>Malpighiales</taxon>
        <taxon>Salicaceae</taxon>
        <taxon>Saliceae</taxon>
        <taxon>Salix</taxon>
    </lineage>
</organism>
<accession>A0A835TN47</accession>
<sequence>MLSGCRLLAKSTICRVVSGDDFGLVKDIGGVCQRTEKRTKTIGVRWAIFYCPLDYPASNIPRYEFVEDQQEEGSRSQSIVIALQIVAVDCALLLPVFGWLLVLR</sequence>
<proteinExistence type="predicted"/>
<protein>
    <submittedName>
        <fullName evidence="2">Uncharacterized protein</fullName>
    </submittedName>
</protein>
<feature type="transmembrane region" description="Helical" evidence="1">
    <location>
        <begin position="79"/>
        <end position="102"/>
    </location>
</feature>
<dbReference type="AlphaFoldDB" id="A0A835TN47"/>
<keyword evidence="1" id="KW-0812">Transmembrane</keyword>